<dbReference type="AlphaFoldDB" id="A0A4Y2NDP2"/>
<accession>A0A4Y2NDP2</accession>
<evidence type="ECO:0000313" key="2">
    <source>
        <dbReference type="Proteomes" id="UP000499080"/>
    </source>
</evidence>
<protein>
    <submittedName>
        <fullName evidence="1">Uncharacterized protein</fullName>
    </submittedName>
</protein>
<keyword evidence="2" id="KW-1185">Reference proteome</keyword>
<reference evidence="1 2" key="1">
    <citation type="journal article" date="2019" name="Sci. Rep.">
        <title>Orb-weaving spider Araneus ventricosus genome elucidates the spidroin gene catalogue.</title>
        <authorList>
            <person name="Kono N."/>
            <person name="Nakamura H."/>
            <person name="Ohtoshi R."/>
            <person name="Moran D.A.P."/>
            <person name="Shinohara A."/>
            <person name="Yoshida Y."/>
            <person name="Fujiwara M."/>
            <person name="Mori M."/>
            <person name="Tomita M."/>
            <person name="Arakawa K."/>
        </authorList>
    </citation>
    <scope>NUCLEOTIDE SEQUENCE [LARGE SCALE GENOMIC DNA]</scope>
</reference>
<gene>
    <name evidence="1" type="ORF">AVEN_204482_1</name>
</gene>
<comment type="caution">
    <text evidence="1">The sequence shown here is derived from an EMBL/GenBank/DDBJ whole genome shotgun (WGS) entry which is preliminary data.</text>
</comment>
<organism evidence="1 2">
    <name type="scientific">Araneus ventricosus</name>
    <name type="common">Orbweaver spider</name>
    <name type="synonym">Epeira ventricosa</name>
    <dbReference type="NCBI Taxonomy" id="182803"/>
    <lineage>
        <taxon>Eukaryota</taxon>
        <taxon>Metazoa</taxon>
        <taxon>Ecdysozoa</taxon>
        <taxon>Arthropoda</taxon>
        <taxon>Chelicerata</taxon>
        <taxon>Arachnida</taxon>
        <taxon>Araneae</taxon>
        <taxon>Araneomorphae</taxon>
        <taxon>Entelegynae</taxon>
        <taxon>Araneoidea</taxon>
        <taxon>Araneidae</taxon>
        <taxon>Araneus</taxon>
    </lineage>
</organism>
<proteinExistence type="predicted"/>
<dbReference type="EMBL" id="BGPR01008949">
    <property type="protein sequence ID" value="GBN37052.1"/>
    <property type="molecule type" value="Genomic_DNA"/>
</dbReference>
<sequence>MAGLDCGIVMLVNDDKRRITPAPNPEGFNVQQTCLLWGSLMESGLEPAFIRFRRRDIAIRSSLHPRSPCPHNLQEKNI</sequence>
<evidence type="ECO:0000313" key="1">
    <source>
        <dbReference type="EMBL" id="GBN37052.1"/>
    </source>
</evidence>
<name>A0A4Y2NDP2_ARAVE</name>
<dbReference type="Proteomes" id="UP000499080">
    <property type="component" value="Unassembled WGS sequence"/>
</dbReference>